<protein>
    <submittedName>
        <fullName evidence="1">Uncharacterized protein</fullName>
    </submittedName>
</protein>
<gene>
    <name evidence="1" type="ORF">Thi970DRAFT_02559</name>
</gene>
<reference evidence="1 2" key="2">
    <citation type="submission" date="2011-11" db="EMBL/GenBank/DDBJ databases">
        <authorList>
            <consortium name="US DOE Joint Genome Institute"/>
            <person name="Lucas S."/>
            <person name="Han J."/>
            <person name="Lapidus A."/>
            <person name="Cheng J.-F."/>
            <person name="Goodwin L."/>
            <person name="Pitluck S."/>
            <person name="Peters L."/>
            <person name="Ovchinnikova G."/>
            <person name="Zhang X."/>
            <person name="Detter J.C."/>
            <person name="Han C."/>
            <person name="Tapia R."/>
            <person name="Land M."/>
            <person name="Hauser L."/>
            <person name="Kyrpides N."/>
            <person name="Ivanova N."/>
            <person name="Pagani I."/>
            <person name="Vogl K."/>
            <person name="Liu Z."/>
            <person name="Overmann J."/>
            <person name="Frigaard N.-U."/>
            <person name="Bryant D."/>
            <person name="Woyke T."/>
        </authorList>
    </citation>
    <scope>NUCLEOTIDE SEQUENCE [LARGE SCALE GENOMIC DNA]</scope>
    <source>
        <strain evidence="1 2">970</strain>
    </source>
</reference>
<name>H8Z098_9GAMM</name>
<sequence>MIESLFSAILPWILQKGTDQRQNSIEFQNAQLAIREAVNRELRSNRALIDEFLERADGDGQVACKLADELSFTAMERIEQSMIPLAILFACPQPPQSREPQPQFQNWSAQLNTEAFWIERIYLRLRILRARWRAGQKYQENSMRYIQWLIAAWLANANDKERSSS</sequence>
<proteinExistence type="predicted"/>
<organism evidence="1 2">
    <name type="scientific">Thiorhodovibrio frisius</name>
    <dbReference type="NCBI Taxonomy" id="631362"/>
    <lineage>
        <taxon>Bacteria</taxon>
        <taxon>Pseudomonadati</taxon>
        <taxon>Pseudomonadota</taxon>
        <taxon>Gammaproteobacteria</taxon>
        <taxon>Chromatiales</taxon>
        <taxon>Chromatiaceae</taxon>
        <taxon>Thiorhodovibrio</taxon>
    </lineage>
</organism>
<dbReference type="HOGENOM" id="CLU_1610024_0_0_6"/>
<dbReference type="EMBL" id="JH603169">
    <property type="protein sequence ID" value="EIC22306.1"/>
    <property type="molecule type" value="Genomic_DNA"/>
</dbReference>
<reference evidence="2" key="1">
    <citation type="submission" date="2011-06" db="EMBL/GenBank/DDBJ databases">
        <authorList>
            <consortium name="US DOE Joint Genome Institute (JGI-PGF)"/>
            <person name="Lucas S."/>
            <person name="Han J."/>
            <person name="Lapidus A."/>
            <person name="Cheng J.-F."/>
            <person name="Goodwin L."/>
            <person name="Pitluck S."/>
            <person name="Peters L."/>
            <person name="Land M.L."/>
            <person name="Hauser L."/>
            <person name="Vogl K."/>
            <person name="Liu Z."/>
            <person name="Overmann J."/>
            <person name="Frigaard N.-U."/>
            <person name="Bryant D.A."/>
            <person name="Woyke T.J."/>
        </authorList>
    </citation>
    <scope>NUCLEOTIDE SEQUENCE [LARGE SCALE GENOMIC DNA]</scope>
    <source>
        <strain evidence="2">970</strain>
    </source>
</reference>
<dbReference type="eggNOG" id="ENOG5033NNA">
    <property type="taxonomic scope" value="Bacteria"/>
</dbReference>
<dbReference type="RefSeq" id="WP_009149019.1">
    <property type="nucleotide sequence ID" value="NZ_CP121471.1"/>
</dbReference>
<keyword evidence="2" id="KW-1185">Reference proteome</keyword>
<accession>H8Z098</accession>
<dbReference type="AlphaFoldDB" id="H8Z098"/>
<evidence type="ECO:0000313" key="2">
    <source>
        <dbReference type="Proteomes" id="UP000002964"/>
    </source>
</evidence>
<dbReference type="Proteomes" id="UP000002964">
    <property type="component" value="Unassembled WGS sequence"/>
</dbReference>
<evidence type="ECO:0000313" key="1">
    <source>
        <dbReference type="EMBL" id="EIC22306.1"/>
    </source>
</evidence>
<dbReference type="STRING" id="631362.Thi970DRAFT_02559"/>
<dbReference type="OrthoDB" id="958025at2"/>